<feature type="transmembrane region" description="Helical" evidence="6">
    <location>
        <begin position="341"/>
        <end position="364"/>
    </location>
</feature>
<keyword evidence="3 6" id="KW-0812">Transmembrane</keyword>
<feature type="transmembrane region" description="Helical" evidence="6">
    <location>
        <begin position="384"/>
        <end position="402"/>
    </location>
</feature>
<feature type="transmembrane region" description="Helical" evidence="6">
    <location>
        <begin position="414"/>
        <end position="437"/>
    </location>
</feature>
<evidence type="ECO:0000256" key="3">
    <source>
        <dbReference type="ARBA" id="ARBA00022692"/>
    </source>
</evidence>
<dbReference type="PANTHER" id="PTHR11206">
    <property type="entry name" value="MULTIDRUG RESISTANCE PROTEIN"/>
    <property type="match status" value="1"/>
</dbReference>
<feature type="transmembrane region" description="Helical" evidence="6">
    <location>
        <begin position="44"/>
        <end position="68"/>
    </location>
</feature>
<dbReference type="GO" id="GO:0042910">
    <property type="term" value="F:xenobiotic transmembrane transporter activity"/>
    <property type="evidence" value="ECO:0007669"/>
    <property type="project" value="InterPro"/>
</dbReference>
<evidence type="ECO:0000256" key="5">
    <source>
        <dbReference type="ARBA" id="ARBA00023136"/>
    </source>
</evidence>
<feature type="transmembrane region" description="Helical" evidence="6">
    <location>
        <begin position="223"/>
        <end position="242"/>
    </location>
</feature>
<evidence type="ECO:0000313" key="7">
    <source>
        <dbReference type="EMBL" id="KAK7407324.1"/>
    </source>
</evidence>
<dbReference type="CDD" id="cd13132">
    <property type="entry name" value="MATE_eukaryotic"/>
    <property type="match status" value="1"/>
</dbReference>
<feature type="transmembrane region" description="Helical" evidence="6">
    <location>
        <begin position="124"/>
        <end position="142"/>
    </location>
</feature>
<dbReference type="NCBIfam" id="TIGR00797">
    <property type="entry name" value="matE"/>
    <property type="match status" value="1"/>
</dbReference>
<evidence type="ECO:0000256" key="4">
    <source>
        <dbReference type="ARBA" id="ARBA00022989"/>
    </source>
</evidence>
<evidence type="ECO:0000313" key="8">
    <source>
        <dbReference type="Proteomes" id="UP001386955"/>
    </source>
</evidence>
<feature type="transmembrane region" description="Helical" evidence="6">
    <location>
        <begin position="263"/>
        <end position="281"/>
    </location>
</feature>
<feature type="transmembrane region" description="Helical" evidence="6">
    <location>
        <begin position="162"/>
        <end position="183"/>
    </location>
</feature>
<evidence type="ECO:0000256" key="2">
    <source>
        <dbReference type="ARBA" id="ARBA00010199"/>
    </source>
</evidence>
<feature type="transmembrane region" description="Helical" evidence="6">
    <location>
        <begin position="190"/>
        <end position="211"/>
    </location>
</feature>
<keyword evidence="4 6" id="KW-1133">Transmembrane helix</keyword>
<reference evidence="7 8" key="1">
    <citation type="submission" date="2024-01" db="EMBL/GenBank/DDBJ databases">
        <title>The genomes of 5 underutilized Papilionoideae crops provide insights into root nodulation and disease resistanc.</title>
        <authorList>
            <person name="Jiang F."/>
        </authorList>
    </citation>
    <scope>NUCLEOTIDE SEQUENCE [LARGE SCALE GENOMIC DNA]</scope>
    <source>
        <strain evidence="7">DUOXIRENSHENG_FW03</strain>
        <tissue evidence="7">Leaves</tissue>
    </source>
</reference>
<protein>
    <recommendedName>
        <fullName evidence="6">Protein DETOXIFICATION</fullName>
    </recommendedName>
    <alternativeName>
        <fullName evidence="6">Multidrug and toxic compound extrusion protein</fullName>
    </alternativeName>
</protein>
<dbReference type="GO" id="GO:0015297">
    <property type="term" value="F:antiporter activity"/>
    <property type="evidence" value="ECO:0007669"/>
    <property type="project" value="InterPro"/>
</dbReference>
<feature type="transmembrane region" description="Helical" evidence="6">
    <location>
        <begin position="443"/>
        <end position="464"/>
    </location>
</feature>
<dbReference type="InterPro" id="IPR002528">
    <property type="entry name" value="MATE_fam"/>
</dbReference>
<feature type="transmembrane region" description="Helical" evidence="6">
    <location>
        <begin position="301"/>
        <end position="320"/>
    </location>
</feature>
<comment type="subcellular location">
    <subcellularLocation>
        <location evidence="1">Membrane</location>
        <topology evidence="1">Multi-pass membrane protein</topology>
    </subcellularLocation>
</comment>
<accession>A0AAN9SYZ2</accession>
<evidence type="ECO:0000256" key="6">
    <source>
        <dbReference type="RuleBase" id="RU004914"/>
    </source>
</evidence>
<sequence>MEKEVQNAPLIHVSEQDRAIAHNDTLQNNKVERTEIFQEIKNQLWLAVPLISVSLLNFCIQIISVMFVGHLGQLSLSGASIAASFATVTGYSLLQGMACALDTLCGQSYGAKQHSMLGIHTQRAMLVLMIVCIPITIIWAETRSILVLLGQDSEISAEAGKYAQLLVPGLFAQGLLQCLNRFLQTQNIVFPMLFSSGATTLLHLLVCWVMVFKFGLGSRGAALANSLSQWVNVLILTLYVKFSPSCARTWTGFSRAALYNIPSFLHLAIPSAAMVCLERWLFQMVILLSGLLPNPQLETSVLSICMNTAGAVWMIPFGLGAAVSTRVSNELGAGRPWSARLAVRVVSVMAIIESSLVGIVLILIRNIWGYAYSDELQVVKYVASMLPLVAVSSFTDALMSVLTGIARGSGWQKIGAFISLGSHIVGIPSGVVFAFVLSLGGKGLWLGIICGLVVEVICLLIITLRTNWEEEAKKATDRVHGSIIPENKVLEDGVPYSTTHV</sequence>
<dbReference type="InterPro" id="IPR045069">
    <property type="entry name" value="MATE_euk"/>
</dbReference>
<name>A0AAN9SYZ2_PSOTE</name>
<proteinExistence type="inferred from homology"/>
<dbReference type="GO" id="GO:0016020">
    <property type="term" value="C:membrane"/>
    <property type="evidence" value="ECO:0007669"/>
    <property type="project" value="UniProtKB-SubCell"/>
</dbReference>
<dbReference type="AlphaFoldDB" id="A0AAN9SYZ2"/>
<keyword evidence="5 6" id="KW-0472">Membrane</keyword>
<dbReference type="Proteomes" id="UP001386955">
    <property type="component" value="Unassembled WGS sequence"/>
</dbReference>
<comment type="caution">
    <text evidence="7">The sequence shown here is derived from an EMBL/GenBank/DDBJ whole genome shotgun (WGS) entry which is preliminary data.</text>
</comment>
<dbReference type="EMBL" id="JAYMYS010000002">
    <property type="protein sequence ID" value="KAK7407324.1"/>
    <property type="molecule type" value="Genomic_DNA"/>
</dbReference>
<organism evidence="7 8">
    <name type="scientific">Psophocarpus tetragonolobus</name>
    <name type="common">Winged bean</name>
    <name type="synonym">Dolichos tetragonolobus</name>
    <dbReference type="NCBI Taxonomy" id="3891"/>
    <lineage>
        <taxon>Eukaryota</taxon>
        <taxon>Viridiplantae</taxon>
        <taxon>Streptophyta</taxon>
        <taxon>Embryophyta</taxon>
        <taxon>Tracheophyta</taxon>
        <taxon>Spermatophyta</taxon>
        <taxon>Magnoliopsida</taxon>
        <taxon>eudicotyledons</taxon>
        <taxon>Gunneridae</taxon>
        <taxon>Pentapetalae</taxon>
        <taxon>rosids</taxon>
        <taxon>fabids</taxon>
        <taxon>Fabales</taxon>
        <taxon>Fabaceae</taxon>
        <taxon>Papilionoideae</taxon>
        <taxon>50 kb inversion clade</taxon>
        <taxon>NPAAA clade</taxon>
        <taxon>indigoferoid/millettioid clade</taxon>
        <taxon>Phaseoleae</taxon>
        <taxon>Psophocarpus</taxon>
    </lineage>
</organism>
<gene>
    <name evidence="7" type="ORF">VNO78_09142</name>
</gene>
<keyword evidence="8" id="KW-1185">Reference proteome</keyword>
<dbReference type="Pfam" id="PF01554">
    <property type="entry name" value="MatE"/>
    <property type="match status" value="2"/>
</dbReference>
<comment type="similarity">
    <text evidence="2 6">Belongs to the multi antimicrobial extrusion (MATE) (TC 2.A.66.1) family.</text>
</comment>
<dbReference type="GO" id="GO:1990961">
    <property type="term" value="P:xenobiotic detoxification by transmembrane export across the plasma membrane"/>
    <property type="evidence" value="ECO:0007669"/>
    <property type="project" value="InterPro"/>
</dbReference>
<feature type="transmembrane region" description="Helical" evidence="6">
    <location>
        <begin position="74"/>
        <end position="94"/>
    </location>
</feature>
<evidence type="ECO:0000256" key="1">
    <source>
        <dbReference type="ARBA" id="ARBA00004141"/>
    </source>
</evidence>